<protein>
    <submittedName>
        <fullName evidence="2">Uncharacterized protein</fullName>
    </submittedName>
</protein>
<evidence type="ECO:0000256" key="1">
    <source>
        <dbReference type="SAM" id="MobiDB-lite"/>
    </source>
</evidence>
<evidence type="ECO:0000313" key="3">
    <source>
        <dbReference type="Proteomes" id="UP000004995"/>
    </source>
</evidence>
<accession>K3YXP3</accession>
<keyword evidence="3" id="KW-1185">Reference proteome</keyword>
<dbReference type="InParanoid" id="K3YXP3"/>
<proteinExistence type="predicted"/>
<sequence length="45" mass="4572">MEGGAQGSGRVGDESARGRPSNPAPKRGGVKKAILKFCCFCCASS</sequence>
<feature type="compositionally biased region" description="Gly residues" evidence="1">
    <location>
        <begin position="1"/>
        <end position="10"/>
    </location>
</feature>
<dbReference type="Proteomes" id="UP000004995">
    <property type="component" value="Unassembled WGS sequence"/>
</dbReference>
<dbReference type="Gramene" id="KQL31722">
    <property type="protein sequence ID" value="KQL31722"/>
    <property type="gene ID" value="SETIT_019039mg"/>
</dbReference>
<feature type="region of interest" description="Disordered" evidence="1">
    <location>
        <begin position="1"/>
        <end position="29"/>
    </location>
</feature>
<dbReference type="HOGENOM" id="CLU_3208519_0_0_1"/>
<dbReference type="EnsemblPlants" id="KQL31722">
    <property type="protein sequence ID" value="KQL31722"/>
    <property type="gene ID" value="SETIT_019039mg"/>
</dbReference>
<organism evidence="2 3">
    <name type="scientific">Setaria italica</name>
    <name type="common">Foxtail millet</name>
    <name type="synonym">Panicum italicum</name>
    <dbReference type="NCBI Taxonomy" id="4555"/>
    <lineage>
        <taxon>Eukaryota</taxon>
        <taxon>Viridiplantae</taxon>
        <taxon>Streptophyta</taxon>
        <taxon>Embryophyta</taxon>
        <taxon>Tracheophyta</taxon>
        <taxon>Spermatophyta</taxon>
        <taxon>Magnoliopsida</taxon>
        <taxon>Liliopsida</taxon>
        <taxon>Poales</taxon>
        <taxon>Poaceae</taxon>
        <taxon>PACMAD clade</taxon>
        <taxon>Panicoideae</taxon>
        <taxon>Panicodae</taxon>
        <taxon>Paniceae</taxon>
        <taxon>Cenchrinae</taxon>
        <taxon>Setaria</taxon>
    </lineage>
</organism>
<name>K3YXP3_SETIT</name>
<evidence type="ECO:0000313" key="2">
    <source>
        <dbReference type="EnsemblPlants" id="KQL31722"/>
    </source>
</evidence>
<reference evidence="2" key="2">
    <citation type="submission" date="2018-08" db="UniProtKB">
        <authorList>
            <consortium name="EnsemblPlants"/>
        </authorList>
    </citation>
    <scope>IDENTIFICATION</scope>
    <source>
        <strain evidence="2">Yugu1</strain>
    </source>
</reference>
<reference evidence="3" key="1">
    <citation type="journal article" date="2012" name="Nat. Biotechnol.">
        <title>Reference genome sequence of the model plant Setaria.</title>
        <authorList>
            <person name="Bennetzen J.L."/>
            <person name="Schmutz J."/>
            <person name="Wang H."/>
            <person name="Percifield R."/>
            <person name="Hawkins J."/>
            <person name="Pontaroli A.C."/>
            <person name="Estep M."/>
            <person name="Feng L."/>
            <person name="Vaughn J.N."/>
            <person name="Grimwood J."/>
            <person name="Jenkins J."/>
            <person name="Barry K."/>
            <person name="Lindquist E."/>
            <person name="Hellsten U."/>
            <person name="Deshpande S."/>
            <person name="Wang X."/>
            <person name="Wu X."/>
            <person name="Mitros T."/>
            <person name="Triplett J."/>
            <person name="Yang X."/>
            <person name="Ye C.Y."/>
            <person name="Mauro-Herrera M."/>
            <person name="Wang L."/>
            <person name="Li P."/>
            <person name="Sharma M."/>
            <person name="Sharma R."/>
            <person name="Ronald P.C."/>
            <person name="Panaud O."/>
            <person name="Kellogg E.A."/>
            <person name="Brutnell T.P."/>
            <person name="Doust A.N."/>
            <person name="Tuskan G.A."/>
            <person name="Rokhsar D."/>
            <person name="Devos K.M."/>
        </authorList>
    </citation>
    <scope>NUCLEOTIDE SEQUENCE [LARGE SCALE GENOMIC DNA]</scope>
    <source>
        <strain evidence="3">cv. Yugu1</strain>
    </source>
</reference>
<dbReference type="AlphaFoldDB" id="K3YXP3"/>
<dbReference type="EMBL" id="AGNK02000570">
    <property type="status" value="NOT_ANNOTATED_CDS"/>
    <property type="molecule type" value="Genomic_DNA"/>
</dbReference>